<evidence type="ECO:0000313" key="7">
    <source>
        <dbReference type="Proteomes" id="UP000563094"/>
    </source>
</evidence>
<dbReference type="InterPro" id="IPR014284">
    <property type="entry name" value="RNA_pol_sigma-70_dom"/>
</dbReference>
<dbReference type="Gene3D" id="1.10.1740.10">
    <property type="match status" value="1"/>
</dbReference>
<name>A0A839GBG8_9BACT</name>
<accession>A0A839GBG8</accession>
<dbReference type="AlphaFoldDB" id="A0A839GBG8"/>
<dbReference type="InterPro" id="IPR039425">
    <property type="entry name" value="RNA_pol_sigma-70-like"/>
</dbReference>
<dbReference type="Gene3D" id="1.10.10.10">
    <property type="entry name" value="Winged helix-like DNA-binding domain superfamily/Winged helix DNA-binding domain"/>
    <property type="match status" value="1"/>
</dbReference>
<dbReference type="GO" id="GO:0003677">
    <property type="term" value="F:DNA binding"/>
    <property type="evidence" value="ECO:0007669"/>
    <property type="project" value="UniProtKB-KW"/>
</dbReference>
<dbReference type="SUPFAM" id="SSF88946">
    <property type="entry name" value="Sigma2 domain of RNA polymerase sigma factors"/>
    <property type="match status" value="1"/>
</dbReference>
<evidence type="ECO:0000256" key="3">
    <source>
        <dbReference type="ARBA" id="ARBA00023125"/>
    </source>
</evidence>
<feature type="domain" description="RNA polymerase sigma-70 region 2" evidence="5">
    <location>
        <begin position="29"/>
        <end position="98"/>
    </location>
</feature>
<evidence type="ECO:0000259" key="5">
    <source>
        <dbReference type="Pfam" id="PF04542"/>
    </source>
</evidence>
<evidence type="ECO:0000313" key="6">
    <source>
        <dbReference type="EMBL" id="MBA9075650.1"/>
    </source>
</evidence>
<keyword evidence="7" id="KW-1185">Reference proteome</keyword>
<dbReference type="PANTHER" id="PTHR43133">
    <property type="entry name" value="RNA POLYMERASE ECF-TYPE SIGMA FACTO"/>
    <property type="match status" value="1"/>
</dbReference>
<proteinExistence type="predicted"/>
<protein>
    <submittedName>
        <fullName evidence="6">RNA polymerase sigma factor (Sigma-70 family)</fullName>
    </submittedName>
</protein>
<dbReference type="Pfam" id="PF04542">
    <property type="entry name" value="Sigma70_r2"/>
    <property type="match status" value="1"/>
</dbReference>
<dbReference type="InterPro" id="IPR013325">
    <property type="entry name" value="RNA_pol_sigma_r2"/>
</dbReference>
<evidence type="ECO:0000256" key="4">
    <source>
        <dbReference type="ARBA" id="ARBA00023163"/>
    </source>
</evidence>
<reference evidence="6 7" key="1">
    <citation type="submission" date="2020-08" db="EMBL/GenBank/DDBJ databases">
        <title>Genomic Encyclopedia of Type Strains, Phase IV (KMG-IV): sequencing the most valuable type-strain genomes for metagenomic binning, comparative biology and taxonomic classification.</title>
        <authorList>
            <person name="Goeker M."/>
        </authorList>
    </citation>
    <scope>NUCLEOTIDE SEQUENCE [LARGE SCALE GENOMIC DNA]</scope>
    <source>
        <strain evidence="6 7">DSM 29854</strain>
    </source>
</reference>
<dbReference type="NCBIfam" id="TIGR02937">
    <property type="entry name" value="sigma70-ECF"/>
    <property type="match status" value="1"/>
</dbReference>
<keyword evidence="2" id="KW-0731">Sigma factor</keyword>
<evidence type="ECO:0000256" key="2">
    <source>
        <dbReference type="ARBA" id="ARBA00023082"/>
    </source>
</evidence>
<keyword evidence="3" id="KW-0238">DNA-binding</keyword>
<gene>
    <name evidence="6" type="ORF">FHS90_000347</name>
</gene>
<evidence type="ECO:0000256" key="1">
    <source>
        <dbReference type="ARBA" id="ARBA00023015"/>
    </source>
</evidence>
<dbReference type="InterPro" id="IPR036388">
    <property type="entry name" value="WH-like_DNA-bd_sf"/>
</dbReference>
<dbReference type="EMBL" id="JACJIQ010000001">
    <property type="protein sequence ID" value="MBA9075650.1"/>
    <property type="molecule type" value="Genomic_DNA"/>
</dbReference>
<dbReference type="Proteomes" id="UP000563094">
    <property type="component" value="Unassembled WGS sequence"/>
</dbReference>
<keyword evidence="1" id="KW-0805">Transcription regulation</keyword>
<dbReference type="GO" id="GO:0016987">
    <property type="term" value="F:sigma factor activity"/>
    <property type="evidence" value="ECO:0007669"/>
    <property type="project" value="UniProtKB-KW"/>
</dbReference>
<keyword evidence="4" id="KW-0804">Transcription</keyword>
<dbReference type="PANTHER" id="PTHR43133:SF8">
    <property type="entry name" value="RNA POLYMERASE SIGMA FACTOR HI_1459-RELATED"/>
    <property type="match status" value="1"/>
</dbReference>
<organism evidence="6 7">
    <name type="scientific">Rufibacter quisquiliarum</name>
    <dbReference type="NCBI Taxonomy" id="1549639"/>
    <lineage>
        <taxon>Bacteria</taxon>
        <taxon>Pseudomonadati</taxon>
        <taxon>Bacteroidota</taxon>
        <taxon>Cytophagia</taxon>
        <taxon>Cytophagales</taxon>
        <taxon>Hymenobacteraceae</taxon>
        <taxon>Rufibacter</taxon>
    </lineage>
</organism>
<dbReference type="InterPro" id="IPR007627">
    <property type="entry name" value="RNA_pol_sigma70_r2"/>
</dbReference>
<comment type="caution">
    <text evidence="6">The sequence shown here is derived from an EMBL/GenBank/DDBJ whole genome shotgun (WGS) entry which is preliminary data.</text>
</comment>
<sequence length="194" mass="22465">MSMTSKAQLADTDIIEGILRDDEVALSRLYKLHFPMVLFFVQSNNGTEDDAKDIFQEAVIVFYEKIKAGQLELNCQIKTYLYSICRRLWLKRLSRSSRFSSGLIEDTEEELTDTSQEADQAEQNELKFSAMADALNQLGEPCKTLLEDFYIRSMGMPEITEKFGYNNADSAKNQKYKCLMRLKKLFFLGYQEPR</sequence>
<dbReference type="GO" id="GO:0006352">
    <property type="term" value="P:DNA-templated transcription initiation"/>
    <property type="evidence" value="ECO:0007669"/>
    <property type="project" value="InterPro"/>
</dbReference>